<evidence type="ECO:0000256" key="1">
    <source>
        <dbReference type="SAM" id="MobiDB-lite"/>
    </source>
</evidence>
<organism evidence="2 3">
    <name type="scientific">Botryotinia calthae</name>
    <dbReference type="NCBI Taxonomy" id="38488"/>
    <lineage>
        <taxon>Eukaryota</taxon>
        <taxon>Fungi</taxon>
        <taxon>Dikarya</taxon>
        <taxon>Ascomycota</taxon>
        <taxon>Pezizomycotina</taxon>
        <taxon>Leotiomycetes</taxon>
        <taxon>Helotiales</taxon>
        <taxon>Sclerotiniaceae</taxon>
        <taxon>Botryotinia</taxon>
    </lineage>
</organism>
<feature type="compositionally biased region" description="Polar residues" evidence="1">
    <location>
        <begin position="1"/>
        <end position="21"/>
    </location>
</feature>
<sequence>MQNSNVQDETASATEDNSIVDSQELENLEDNKSTLNSQQTSERAPKHKTDQPEMDNQLTPSSPANPISAPRRPRPQLSINTTLPPLSPVNFVPAPHRPQPQLSITTTVYPPRSATVVSWADGLPPQPSNKLWDDSNVYFPHWSASCESFLTKYQLTRQPFETQYIYKRPTVFGQISGHQSLDRRKQPARDQSPVCCRLISMYITMEDAQYNTNNN</sequence>
<evidence type="ECO:0000313" key="3">
    <source>
        <dbReference type="Proteomes" id="UP000297299"/>
    </source>
</evidence>
<keyword evidence="3" id="KW-1185">Reference proteome</keyword>
<dbReference type="AlphaFoldDB" id="A0A4Y8CVD7"/>
<name>A0A4Y8CVD7_9HELO</name>
<evidence type="ECO:0000313" key="2">
    <source>
        <dbReference type="EMBL" id="TEY50405.1"/>
    </source>
</evidence>
<feature type="compositionally biased region" description="Polar residues" evidence="1">
    <location>
        <begin position="54"/>
        <end position="65"/>
    </location>
</feature>
<feature type="region of interest" description="Disordered" evidence="1">
    <location>
        <begin position="1"/>
        <end position="84"/>
    </location>
</feature>
<protein>
    <submittedName>
        <fullName evidence="2">Uncharacterized protein</fullName>
    </submittedName>
</protein>
<feature type="compositionally biased region" description="Polar residues" evidence="1">
    <location>
        <begin position="33"/>
        <end position="42"/>
    </location>
</feature>
<accession>A0A4Y8CVD7</accession>
<reference evidence="2 3" key="1">
    <citation type="submission" date="2017-11" db="EMBL/GenBank/DDBJ databases">
        <title>Comparative genomics of Botrytis spp.</title>
        <authorList>
            <person name="Valero-Jimenez C.A."/>
            <person name="Tapia P."/>
            <person name="Veloso J."/>
            <person name="Silva-Moreno E."/>
            <person name="Staats M."/>
            <person name="Valdes J.H."/>
            <person name="Van Kan J.A.L."/>
        </authorList>
    </citation>
    <scope>NUCLEOTIDE SEQUENCE [LARGE SCALE GENOMIC DNA]</scope>
    <source>
        <strain evidence="2 3">MUCL2830</strain>
    </source>
</reference>
<dbReference type="EMBL" id="PHWZ01000276">
    <property type="protein sequence ID" value="TEY50405.1"/>
    <property type="molecule type" value="Genomic_DNA"/>
</dbReference>
<proteinExistence type="predicted"/>
<gene>
    <name evidence="2" type="ORF">BOTCAL_0277g00030</name>
</gene>
<dbReference type="Proteomes" id="UP000297299">
    <property type="component" value="Unassembled WGS sequence"/>
</dbReference>
<comment type="caution">
    <text evidence="2">The sequence shown here is derived from an EMBL/GenBank/DDBJ whole genome shotgun (WGS) entry which is preliminary data.</text>
</comment>
<dbReference type="OrthoDB" id="10412404at2759"/>